<dbReference type="Proteomes" id="UP000242814">
    <property type="component" value="Unassembled WGS sequence"/>
</dbReference>
<gene>
    <name evidence="2" type="ORF">ACO22_03169</name>
</gene>
<evidence type="ECO:0000256" key="1">
    <source>
        <dbReference type="SAM" id="MobiDB-lite"/>
    </source>
</evidence>
<dbReference type="VEuPathDB" id="FungiDB:PADG_12257"/>
<feature type="compositionally biased region" description="Low complexity" evidence="1">
    <location>
        <begin position="117"/>
        <end position="130"/>
    </location>
</feature>
<feature type="region of interest" description="Disordered" evidence="1">
    <location>
        <begin position="89"/>
        <end position="131"/>
    </location>
</feature>
<dbReference type="VEuPathDB" id="FungiDB:PABG_12076"/>
<reference evidence="2 3" key="1">
    <citation type="submission" date="2016-06" db="EMBL/GenBank/DDBJ databases">
        <authorList>
            <person name="Kjaerup R.B."/>
            <person name="Dalgaard T.S."/>
            <person name="Juul-Madsen H.R."/>
        </authorList>
    </citation>
    <scope>NUCLEOTIDE SEQUENCE [LARGE SCALE GENOMIC DNA]</scope>
    <source>
        <strain evidence="2 3">Pb300</strain>
    </source>
</reference>
<protein>
    <submittedName>
        <fullName evidence="2">Uncharacterized protein</fullName>
    </submittedName>
</protein>
<evidence type="ECO:0000313" key="3">
    <source>
        <dbReference type="Proteomes" id="UP000242814"/>
    </source>
</evidence>
<dbReference type="AlphaFoldDB" id="A0A1D2JGM7"/>
<dbReference type="EMBL" id="LZYO01000105">
    <property type="protein sequence ID" value="ODH34124.1"/>
    <property type="molecule type" value="Genomic_DNA"/>
</dbReference>
<accession>A0A1D2JGM7</accession>
<proteinExistence type="predicted"/>
<comment type="caution">
    <text evidence="2">The sequence shown here is derived from an EMBL/GenBank/DDBJ whole genome shotgun (WGS) entry which is preliminary data.</text>
</comment>
<evidence type="ECO:0000313" key="2">
    <source>
        <dbReference type="EMBL" id="ODH34124.1"/>
    </source>
</evidence>
<sequence>MFDHTSTLVKTLIIFPSSMGRQDGSTPGTNFYASLQFGSRIPEKTTKLRLSSRLLEGYIKHELRFKDPLKYPSIWVDDDASGDFDLYEDRQTDKKTKRLPKRKPTEPPFATREYPTQKIKSSSNSNSIQSPDIKDPNIHIFEIQTGRFQISSGLLALNPAALVTQLQLLITQYFCPLPDDPDTYRCRACIEDNSSFDPIMAPQPRQQHYTGRKCNSILTLAAHVGQSGGEILTGNPLANLQKRSSPLHFNSFGDTVSKMEVNFCRRFHSERNRSSVQTGADSIIVDAKEPDISTVVTHTITFSHSPAPNGRRSCHWYPTTLSTAC</sequence>
<organism evidence="2 3">
    <name type="scientific">Paracoccidioides brasiliensis</name>
    <dbReference type="NCBI Taxonomy" id="121759"/>
    <lineage>
        <taxon>Eukaryota</taxon>
        <taxon>Fungi</taxon>
        <taxon>Dikarya</taxon>
        <taxon>Ascomycota</taxon>
        <taxon>Pezizomycotina</taxon>
        <taxon>Eurotiomycetes</taxon>
        <taxon>Eurotiomycetidae</taxon>
        <taxon>Onygenales</taxon>
        <taxon>Ajellomycetaceae</taxon>
        <taxon>Paracoccidioides</taxon>
    </lineage>
</organism>
<dbReference type="VEuPathDB" id="FungiDB:PABG_12075"/>
<name>A0A1D2JGM7_PARBR</name>